<reference evidence="2" key="1">
    <citation type="journal article" date="2022" name="bioRxiv">
        <title>Sequencing and chromosome-scale assembly of the giantPleurodeles waltlgenome.</title>
        <authorList>
            <person name="Brown T."/>
            <person name="Elewa A."/>
            <person name="Iarovenko S."/>
            <person name="Subramanian E."/>
            <person name="Araus A.J."/>
            <person name="Petzold A."/>
            <person name="Susuki M."/>
            <person name="Suzuki K.-i.T."/>
            <person name="Hayashi T."/>
            <person name="Toyoda A."/>
            <person name="Oliveira C."/>
            <person name="Osipova E."/>
            <person name="Leigh N.D."/>
            <person name="Simon A."/>
            <person name="Yun M.H."/>
        </authorList>
    </citation>
    <scope>NUCLEOTIDE SEQUENCE</scope>
    <source>
        <strain evidence="2">20211129_DDA</strain>
        <tissue evidence="2">Liver</tissue>
    </source>
</reference>
<dbReference type="Proteomes" id="UP001066276">
    <property type="component" value="Chromosome 9"/>
</dbReference>
<dbReference type="AlphaFoldDB" id="A0AAV7MXV2"/>
<feature type="region of interest" description="Disordered" evidence="1">
    <location>
        <begin position="68"/>
        <end position="133"/>
    </location>
</feature>
<organism evidence="2 3">
    <name type="scientific">Pleurodeles waltl</name>
    <name type="common">Iberian ribbed newt</name>
    <dbReference type="NCBI Taxonomy" id="8319"/>
    <lineage>
        <taxon>Eukaryota</taxon>
        <taxon>Metazoa</taxon>
        <taxon>Chordata</taxon>
        <taxon>Craniata</taxon>
        <taxon>Vertebrata</taxon>
        <taxon>Euteleostomi</taxon>
        <taxon>Amphibia</taxon>
        <taxon>Batrachia</taxon>
        <taxon>Caudata</taxon>
        <taxon>Salamandroidea</taxon>
        <taxon>Salamandridae</taxon>
        <taxon>Pleurodelinae</taxon>
        <taxon>Pleurodeles</taxon>
    </lineage>
</organism>
<accession>A0AAV7MXV2</accession>
<protein>
    <recommendedName>
        <fullName evidence="4">Secreted protein</fullName>
    </recommendedName>
</protein>
<feature type="compositionally biased region" description="Basic and acidic residues" evidence="1">
    <location>
        <begin position="112"/>
        <end position="133"/>
    </location>
</feature>
<evidence type="ECO:0008006" key="4">
    <source>
        <dbReference type="Google" id="ProtNLM"/>
    </source>
</evidence>
<evidence type="ECO:0000313" key="2">
    <source>
        <dbReference type="EMBL" id="KAJ1105170.1"/>
    </source>
</evidence>
<gene>
    <name evidence="2" type="ORF">NDU88_002578</name>
</gene>
<proteinExistence type="predicted"/>
<name>A0AAV7MXV2_PLEWA</name>
<sequence>MEAGGGAEQWGVAALLLCCAANPQLRSRVPPCPHAAPCRAAPCCAVQIFRASSPPAVSSAYVQLQSERRLPHTSSTVPEKQSVKHQVEDGGCRTPPPRRKLQMWEKQAVRHRVQDDTHRSASDDPPKRDEEFR</sequence>
<dbReference type="EMBL" id="JANPWB010000013">
    <property type="protein sequence ID" value="KAJ1105170.1"/>
    <property type="molecule type" value="Genomic_DNA"/>
</dbReference>
<feature type="compositionally biased region" description="Basic and acidic residues" evidence="1">
    <location>
        <begin position="81"/>
        <end position="91"/>
    </location>
</feature>
<evidence type="ECO:0000256" key="1">
    <source>
        <dbReference type="SAM" id="MobiDB-lite"/>
    </source>
</evidence>
<comment type="caution">
    <text evidence="2">The sequence shown here is derived from an EMBL/GenBank/DDBJ whole genome shotgun (WGS) entry which is preliminary data.</text>
</comment>
<keyword evidence="3" id="KW-1185">Reference proteome</keyword>
<evidence type="ECO:0000313" key="3">
    <source>
        <dbReference type="Proteomes" id="UP001066276"/>
    </source>
</evidence>